<feature type="binding site" evidence="1">
    <location>
        <position position="79"/>
    </location>
    <ligand>
        <name>Zn(2+)</name>
        <dbReference type="ChEBI" id="CHEBI:29105"/>
    </ligand>
</feature>
<dbReference type="Gene3D" id="1.10.340.30">
    <property type="entry name" value="Hypothetical protein, domain 2"/>
    <property type="match status" value="1"/>
</dbReference>
<dbReference type="EMBL" id="JADFTS010000002">
    <property type="protein sequence ID" value="KAF9619445.1"/>
    <property type="molecule type" value="Genomic_DNA"/>
</dbReference>
<keyword evidence="1" id="KW-0862">Zinc</keyword>
<dbReference type="Pfam" id="PF03352">
    <property type="entry name" value="Adenine_glyco"/>
    <property type="match status" value="1"/>
</dbReference>
<name>A0A835II77_9MAGN</name>
<comment type="caution">
    <text evidence="2">The sequence shown here is derived from an EMBL/GenBank/DDBJ whole genome shotgun (WGS) entry which is preliminary data.</text>
</comment>
<organism evidence="2 3">
    <name type="scientific">Coptis chinensis</name>
    <dbReference type="NCBI Taxonomy" id="261450"/>
    <lineage>
        <taxon>Eukaryota</taxon>
        <taxon>Viridiplantae</taxon>
        <taxon>Streptophyta</taxon>
        <taxon>Embryophyta</taxon>
        <taxon>Tracheophyta</taxon>
        <taxon>Spermatophyta</taxon>
        <taxon>Magnoliopsida</taxon>
        <taxon>Ranunculales</taxon>
        <taxon>Ranunculaceae</taxon>
        <taxon>Coptidoideae</taxon>
        <taxon>Coptis</taxon>
    </lineage>
</organism>
<dbReference type="GO" id="GO:0006284">
    <property type="term" value="P:base-excision repair"/>
    <property type="evidence" value="ECO:0007669"/>
    <property type="project" value="InterPro"/>
</dbReference>
<dbReference type="GO" id="GO:0046872">
    <property type="term" value="F:metal ion binding"/>
    <property type="evidence" value="ECO:0007669"/>
    <property type="project" value="UniProtKB-KW"/>
</dbReference>
<dbReference type="SUPFAM" id="SSF48150">
    <property type="entry name" value="DNA-glycosylase"/>
    <property type="match status" value="1"/>
</dbReference>
<evidence type="ECO:0000313" key="2">
    <source>
        <dbReference type="EMBL" id="KAF9619445.1"/>
    </source>
</evidence>
<dbReference type="InterPro" id="IPR011257">
    <property type="entry name" value="DNA_glycosylase"/>
</dbReference>
<dbReference type="GO" id="GO:0008725">
    <property type="term" value="F:DNA-3-methyladenine glycosylase activity"/>
    <property type="evidence" value="ECO:0007669"/>
    <property type="project" value="InterPro"/>
</dbReference>
<sequence>MLEQRRSPASSGQAAPLSALEACSSTRTVACTLGYSPDSIPSVYAGKRAARVRALSLSVCASWPCPNVLTPDPLYVAYHDEEWGVPVHDDKYMSPSVFIFANVVFYSLWYFQPEYTYVDGDGTVPAKSAKADGLPATARVGVCAGHRALLRDKTVFQLIQKWLRVSDKSSYHSKTSRVMDGCVQ</sequence>
<dbReference type="OrthoDB" id="783974at2759"/>
<evidence type="ECO:0000256" key="1">
    <source>
        <dbReference type="PIRSR" id="PIRSR605019-1"/>
    </source>
</evidence>
<evidence type="ECO:0000313" key="3">
    <source>
        <dbReference type="Proteomes" id="UP000631114"/>
    </source>
</evidence>
<keyword evidence="1" id="KW-0479">Metal-binding</keyword>
<reference evidence="2 3" key="1">
    <citation type="submission" date="2020-10" db="EMBL/GenBank/DDBJ databases">
        <title>The Coptis chinensis genome and diversification of protoberbering-type alkaloids.</title>
        <authorList>
            <person name="Wang B."/>
            <person name="Shu S."/>
            <person name="Song C."/>
            <person name="Liu Y."/>
        </authorList>
    </citation>
    <scope>NUCLEOTIDE SEQUENCE [LARGE SCALE GENOMIC DNA]</scope>
    <source>
        <strain evidence="2">HL-2020</strain>
        <tissue evidence="2">Leaf</tissue>
    </source>
</reference>
<dbReference type="InterPro" id="IPR005019">
    <property type="entry name" value="Adenine_glyco"/>
</dbReference>
<protein>
    <submittedName>
        <fullName evidence="2">Uncharacterized protein</fullName>
    </submittedName>
</protein>
<dbReference type="Proteomes" id="UP000631114">
    <property type="component" value="Unassembled WGS sequence"/>
</dbReference>
<keyword evidence="3" id="KW-1185">Reference proteome</keyword>
<proteinExistence type="predicted"/>
<dbReference type="AlphaFoldDB" id="A0A835II77"/>
<gene>
    <name evidence="2" type="ORF">IFM89_007020</name>
</gene>
<accession>A0A835II77</accession>